<evidence type="ECO:0008006" key="4">
    <source>
        <dbReference type="Google" id="ProtNLM"/>
    </source>
</evidence>
<dbReference type="RefSeq" id="WP_222580438.1">
    <property type="nucleotide sequence ID" value="NZ_JAHVHU010000010.1"/>
</dbReference>
<organism evidence="2 3">
    <name type="scientific">Membranihabitans marinus</name>
    <dbReference type="NCBI Taxonomy" id="1227546"/>
    <lineage>
        <taxon>Bacteria</taxon>
        <taxon>Pseudomonadati</taxon>
        <taxon>Bacteroidota</taxon>
        <taxon>Saprospiria</taxon>
        <taxon>Saprospirales</taxon>
        <taxon>Saprospiraceae</taxon>
        <taxon>Membranihabitans</taxon>
    </lineage>
</organism>
<reference evidence="2" key="1">
    <citation type="submission" date="2021-06" db="EMBL/GenBank/DDBJ databases">
        <title>44 bacteria genomes isolated from Dapeng, Shenzhen.</title>
        <authorList>
            <person name="Zheng W."/>
            <person name="Yu S."/>
            <person name="Huang Y."/>
        </authorList>
    </citation>
    <scope>NUCLEOTIDE SEQUENCE</scope>
    <source>
        <strain evidence="2">DP5N28-2</strain>
    </source>
</reference>
<keyword evidence="1" id="KW-0732">Signal</keyword>
<name>A0A953LDI2_9BACT</name>
<evidence type="ECO:0000313" key="3">
    <source>
        <dbReference type="Proteomes" id="UP000753961"/>
    </source>
</evidence>
<feature type="signal peptide" evidence="1">
    <location>
        <begin position="1"/>
        <end position="22"/>
    </location>
</feature>
<protein>
    <recommendedName>
        <fullName evidence="4">Outer membrane protein beta-barrel domain-containing protein</fullName>
    </recommendedName>
</protein>
<evidence type="ECO:0000256" key="1">
    <source>
        <dbReference type="SAM" id="SignalP"/>
    </source>
</evidence>
<comment type="caution">
    <text evidence="2">The sequence shown here is derived from an EMBL/GenBank/DDBJ whole genome shotgun (WGS) entry which is preliminary data.</text>
</comment>
<dbReference type="AlphaFoldDB" id="A0A953LDI2"/>
<dbReference type="Proteomes" id="UP000753961">
    <property type="component" value="Unassembled WGS sequence"/>
</dbReference>
<feature type="chain" id="PRO_5037026630" description="Outer membrane protein beta-barrel domain-containing protein" evidence="1">
    <location>
        <begin position="23"/>
        <end position="232"/>
    </location>
</feature>
<proteinExistence type="predicted"/>
<accession>A0A953LDI2</accession>
<sequence length="232" mass="26394">MKQHRYSLLLFLMIMCIGTSFSQINLNANAGGGVVLLDGDTDHYFPGYRFSAGLTIDGPIPITNDLSWEVGLETAFAQSRFYRMKRSDSDDPIVVIGGEVPLDRSVKYTHSFWFLDVPARIRYNAFGFMGLMAGMNLSFRLARQVYHPDLDQFFEDFYDNNMIATAEAGLFFPVTDRIRIDVKGYKALDGRFYLSRSRNKSGEIVKGNPYSDFGFLVNVAYKLNRSFSKKTQ</sequence>
<keyword evidence="3" id="KW-1185">Reference proteome</keyword>
<gene>
    <name evidence="2" type="ORF">KUV50_12200</name>
</gene>
<evidence type="ECO:0000313" key="2">
    <source>
        <dbReference type="EMBL" id="MBY5958904.1"/>
    </source>
</evidence>
<dbReference type="EMBL" id="JAHVHU010000010">
    <property type="protein sequence ID" value="MBY5958904.1"/>
    <property type="molecule type" value="Genomic_DNA"/>
</dbReference>